<dbReference type="PROSITE" id="PS51176">
    <property type="entry name" value="PDH_ADH"/>
    <property type="match status" value="1"/>
</dbReference>
<dbReference type="InterPro" id="IPR046825">
    <property type="entry name" value="PDH_C"/>
</dbReference>
<dbReference type="SUPFAM" id="SSF51735">
    <property type="entry name" value="NAD(P)-binding Rossmann-fold domains"/>
    <property type="match status" value="1"/>
</dbReference>
<name>A0A1G8JNV5_9NOCA</name>
<dbReference type="Gene3D" id="3.40.50.720">
    <property type="entry name" value="NAD(P)-binding Rossmann-like Domain"/>
    <property type="match status" value="1"/>
</dbReference>
<keyword evidence="4" id="KW-1185">Reference proteome</keyword>
<dbReference type="Gene3D" id="1.10.3660.10">
    <property type="entry name" value="6-phosphogluconate dehydrogenase C-terminal like domain"/>
    <property type="match status" value="1"/>
</dbReference>
<dbReference type="EMBL" id="FNDN01000006">
    <property type="protein sequence ID" value="SDI32842.1"/>
    <property type="molecule type" value="Genomic_DNA"/>
</dbReference>
<dbReference type="GO" id="GO:0070403">
    <property type="term" value="F:NAD+ binding"/>
    <property type="evidence" value="ECO:0007669"/>
    <property type="project" value="TreeGrafter"/>
</dbReference>
<keyword evidence="2" id="KW-0560">Oxidoreductase</keyword>
<evidence type="ECO:0000313" key="3">
    <source>
        <dbReference type="EMBL" id="SDI32842.1"/>
    </source>
</evidence>
<dbReference type="Proteomes" id="UP000183263">
    <property type="component" value="Unassembled WGS sequence"/>
</dbReference>
<dbReference type="GO" id="GO:0004665">
    <property type="term" value="F:prephenate dehydrogenase (NADP+) activity"/>
    <property type="evidence" value="ECO:0007669"/>
    <property type="project" value="InterPro"/>
</dbReference>
<dbReference type="InterPro" id="IPR003099">
    <property type="entry name" value="Prephen_DH"/>
</dbReference>
<dbReference type="RefSeq" id="WP_083343093.1">
    <property type="nucleotide sequence ID" value="NZ_CP048813.1"/>
</dbReference>
<dbReference type="Pfam" id="PF20463">
    <property type="entry name" value="PDH_C"/>
    <property type="match status" value="1"/>
</dbReference>
<dbReference type="PANTHER" id="PTHR21363:SF0">
    <property type="entry name" value="PREPHENATE DEHYDROGENASE [NADP(+)]"/>
    <property type="match status" value="1"/>
</dbReference>
<dbReference type="InterPro" id="IPR036291">
    <property type="entry name" value="NAD(P)-bd_dom_sf"/>
</dbReference>
<organism evidence="3 4">
    <name type="scientific">Rhodococcus triatomae</name>
    <dbReference type="NCBI Taxonomy" id="300028"/>
    <lineage>
        <taxon>Bacteria</taxon>
        <taxon>Bacillati</taxon>
        <taxon>Actinomycetota</taxon>
        <taxon>Actinomycetes</taxon>
        <taxon>Mycobacteriales</taxon>
        <taxon>Nocardiaceae</taxon>
        <taxon>Rhodococcus</taxon>
    </lineage>
</organism>
<dbReference type="SUPFAM" id="SSF48179">
    <property type="entry name" value="6-phosphogluconate dehydrogenase C-terminal domain-like"/>
    <property type="match status" value="1"/>
</dbReference>
<evidence type="ECO:0000313" key="4">
    <source>
        <dbReference type="Proteomes" id="UP000183263"/>
    </source>
</evidence>
<dbReference type="InterPro" id="IPR050812">
    <property type="entry name" value="Preph/Arog_dehydrog"/>
</dbReference>
<dbReference type="AlphaFoldDB" id="A0A1G8JNV5"/>
<dbReference type="OrthoDB" id="4149052at2"/>
<evidence type="ECO:0000256" key="1">
    <source>
        <dbReference type="ARBA" id="ARBA00007964"/>
    </source>
</evidence>
<protein>
    <submittedName>
        <fullName evidence="3">Prephenate dehydrogenase</fullName>
    </submittedName>
</protein>
<sequence length="342" mass="34726">MTRGAHTVTVVGGRGAVGTMLAEWAAADGDGDGDAVIVVDLPGRVAGDSTGPSGAGIDGAGIDGAGIDGAGIDTVASGTVPGDVTAPEAALVSVLARTDVLILAVPESVAVACLPIVEALLPAGALVVDTLSVKSRYAAALDEVGFGHRAVGVNPMFAPSLSPDGRAVAVVAYDGRPVPADLREPWTRRGARVVSVSADEHDRLTATTQALTHATVLAFGRALGHLDVSVDDLLSLAAPPHLVTLALLSRVASGTPEVYREIQSANPYAEQARAALAAGVREVGKAARAGDSAFADLLDRARDPLRHRTEELRATCTALFADPALFPEPTDATPEGQPCPRT</sequence>
<dbReference type="PANTHER" id="PTHR21363">
    <property type="entry name" value="PREPHENATE DEHYDROGENASE"/>
    <property type="match status" value="1"/>
</dbReference>
<reference evidence="3 4" key="1">
    <citation type="submission" date="2016-10" db="EMBL/GenBank/DDBJ databases">
        <authorList>
            <person name="de Groot N.N."/>
        </authorList>
    </citation>
    <scope>NUCLEOTIDE SEQUENCE [LARGE SCALE GENOMIC DNA]</scope>
    <source>
        <strain evidence="3 4">DSM 44892</strain>
    </source>
</reference>
<accession>A0A1G8JNV5</accession>
<dbReference type="InterPro" id="IPR008927">
    <property type="entry name" value="6-PGluconate_DH-like_C_sf"/>
</dbReference>
<dbReference type="GO" id="GO:0008977">
    <property type="term" value="F:prephenate dehydrogenase (NAD+) activity"/>
    <property type="evidence" value="ECO:0007669"/>
    <property type="project" value="InterPro"/>
</dbReference>
<evidence type="ECO:0000256" key="2">
    <source>
        <dbReference type="ARBA" id="ARBA00023002"/>
    </source>
</evidence>
<gene>
    <name evidence="3" type="ORF">SAMN05444695_106243</name>
</gene>
<comment type="similarity">
    <text evidence="1">Belongs to the prephenate/arogenate dehydrogenase family.</text>
</comment>
<dbReference type="GO" id="GO:0006571">
    <property type="term" value="P:tyrosine biosynthetic process"/>
    <property type="evidence" value="ECO:0007669"/>
    <property type="project" value="InterPro"/>
</dbReference>
<proteinExistence type="inferred from homology"/>